<feature type="transmembrane region" description="Helical" evidence="6">
    <location>
        <begin position="169"/>
        <end position="189"/>
    </location>
</feature>
<dbReference type="Pfam" id="PF07947">
    <property type="entry name" value="YhhN"/>
    <property type="match status" value="1"/>
</dbReference>
<evidence type="ECO:0000256" key="3">
    <source>
        <dbReference type="ARBA" id="ARBA00022692"/>
    </source>
</evidence>
<comment type="subcellular location">
    <subcellularLocation>
        <location evidence="1">Membrane</location>
        <topology evidence="1">Multi-pass membrane protein</topology>
    </subcellularLocation>
</comment>
<protein>
    <submittedName>
        <fullName evidence="7">Lysoplasmalogenase</fullName>
    </submittedName>
</protein>
<keyword evidence="5 6" id="KW-0472">Membrane</keyword>
<proteinExistence type="inferred from homology"/>
<feature type="transmembrane region" description="Helical" evidence="6">
    <location>
        <begin position="82"/>
        <end position="100"/>
    </location>
</feature>
<feature type="transmembrane region" description="Helical" evidence="6">
    <location>
        <begin position="5"/>
        <end position="23"/>
    </location>
</feature>
<feature type="transmembrane region" description="Helical" evidence="6">
    <location>
        <begin position="195"/>
        <end position="217"/>
    </location>
</feature>
<gene>
    <name evidence="7" type="ORF">WJU16_14535</name>
</gene>
<dbReference type="PANTHER" id="PTHR31885">
    <property type="entry name" value="GH04784P"/>
    <property type="match status" value="1"/>
</dbReference>
<keyword evidence="4 6" id="KW-1133">Transmembrane helix</keyword>
<evidence type="ECO:0000256" key="2">
    <source>
        <dbReference type="ARBA" id="ARBA00007375"/>
    </source>
</evidence>
<evidence type="ECO:0000256" key="6">
    <source>
        <dbReference type="SAM" id="Phobius"/>
    </source>
</evidence>
<evidence type="ECO:0000256" key="4">
    <source>
        <dbReference type="ARBA" id="ARBA00022989"/>
    </source>
</evidence>
<name>A0ABZ2YHH9_9BACT</name>
<feature type="transmembrane region" description="Helical" evidence="6">
    <location>
        <begin position="35"/>
        <end position="51"/>
    </location>
</feature>
<comment type="similarity">
    <text evidence="2">Belongs to the TMEM86 family.</text>
</comment>
<sequence length="221" mass="24887">MKPAYWIAVYFLALLADIGMILFDVPQARFVTKPLLMILLGVYSWALAAKLQYSSRNFIFAAVIFSWSGDVFLLFPQFFLPGLVSFLIAHLMYIGFFLWMKPRPRIGIVEKMAMAVALGYAAVVLSLLYPKAGEMRIPVIAYTAVITSMFILSVRAFGFGAPWYGMRAILGAFFFVVSDTVLAFQLFYADFAYSGIVVMTTYGVAQWLLVSGSLYYLRNRI</sequence>
<accession>A0ABZ2YHH9</accession>
<dbReference type="Proteomes" id="UP001485459">
    <property type="component" value="Chromosome"/>
</dbReference>
<dbReference type="PANTHER" id="PTHR31885:SF6">
    <property type="entry name" value="GH04784P"/>
    <property type="match status" value="1"/>
</dbReference>
<keyword evidence="3 6" id="KW-0812">Transmembrane</keyword>
<evidence type="ECO:0000313" key="7">
    <source>
        <dbReference type="EMBL" id="WZN39219.1"/>
    </source>
</evidence>
<organism evidence="7 8">
    <name type="scientific">Chitinophaga pollutisoli</name>
    <dbReference type="NCBI Taxonomy" id="3133966"/>
    <lineage>
        <taxon>Bacteria</taxon>
        <taxon>Pseudomonadati</taxon>
        <taxon>Bacteroidota</taxon>
        <taxon>Chitinophagia</taxon>
        <taxon>Chitinophagales</taxon>
        <taxon>Chitinophagaceae</taxon>
        <taxon>Chitinophaga</taxon>
    </lineage>
</organism>
<evidence type="ECO:0000313" key="8">
    <source>
        <dbReference type="Proteomes" id="UP001485459"/>
    </source>
</evidence>
<dbReference type="EMBL" id="CP149822">
    <property type="protein sequence ID" value="WZN39219.1"/>
    <property type="molecule type" value="Genomic_DNA"/>
</dbReference>
<evidence type="ECO:0000256" key="5">
    <source>
        <dbReference type="ARBA" id="ARBA00023136"/>
    </source>
</evidence>
<reference evidence="8" key="1">
    <citation type="submission" date="2024-03" db="EMBL/GenBank/DDBJ databases">
        <title>Chitinophaga horti sp. nov., isolated from garden soil.</title>
        <authorList>
            <person name="Lee D.S."/>
            <person name="Han D.M."/>
            <person name="Baek J.H."/>
            <person name="Choi D.G."/>
            <person name="Jeon J.H."/>
            <person name="Jeon C.O."/>
        </authorList>
    </citation>
    <scope>NUCLEOTIDE SEQUENCE [LARGE SCALE GENOMIC DNA]</scope>
    <source>
        <strain evidence="8">GPA1</strain>
    </source>
</reference>
<keyword evidence="8" id="KW-1185">Reference proteome</keyword>
<feature type="transmembrane region" description="Helical" evidence="6">
    <location>
        <begin position="135"/>
        <end position="157"/>
    </location>
</feature>
<evidence type="ECO:0000256" key="1">
    <source>
        <dbReference type="ARBA" id="ARBA00004141"/>
    </source>
</evidence>
<feature type="transmembrane region" description="Helical" evidence="6">
    <location>
        <begin position="112"/>
        <end position="129"/>
    </location>
</feature>
<dbReference type="RefSeq" id="WP_341834213.1">
    <property type="nucleotide sequence ID" value="NZ_CP149822.1"/>
</dbReference>
<dbReference type="InterPro" id="IPR012506">
    <property type="entry name" value="TMEM86B-like"/>
</dbReference>